<dbReference type="SMART" id="SM01217">
    <property type="entry name" value="Fn3_like"/>
    <property type="match status" value="1"/>
</dbReference>
<dbReference type="Pfam" id="PF07691">
    <property type="entry name" value="PA14"/>
    <property type="match status" value="1"/>
</dbReference>
<dbReference type="InterPro" id="IPR019800">
    <property type="entry name" value="Glyco_hydro_3_AS"/>
</dbReference>
<dbReference type="SMART" id="SM00758">
    <property type="entry name" value="PA14"/>
    <property type="match status" value="1"/>
</dbReference>
<evidence type="ECO:0000256" key="6">
    <source>
        <dbReference type="RuleBase" id="RU361161"/>
    </source>
</evidence>
<reference evidence="8" key="1">
    <citation type="journal article" date="2016" name="Mol. Biol. Evol.">
        <title>Comparative Genomics of Early-Diverging Mushroom-Forming Fungi Provides Insights into the Origins of Lignocellulose Decay Capabilities.</title>
        <authorList>
            <person name="Nagy L.G."/>
            <person name="Riley R."/>
            <person name="Tritt A."/>
            <person name="Adam C."/>
            <person name="Daum C."/>
            <person name="Floudas D."/>
            <person name="Sun H."/>
            <person name="Yadav J.S."/>
            <person name="Pangilinan J."/>
            <person name="Larsson K.H."/>
            <person name="Matsuura K."/>
            <person name="Barry K."/>
            <person name="Labutti K."/>
            <person name="Kuo R."/>
            <person name="Ohm R.A."/>
            <person name="Bhattacharya S.S."/>
            <person name="Shirouzu T."/>
            <person name="Yoshinaga Y."/>
            <person name="Martin F.M."/>
            <person name="Grigoriev I.V."/>
            <person name="Hibbett D.S."/>
        </authorList>
    </citation>
    <scope>NUCLEOTIDE SEQUENCE [LARGE SCALE GENOMIC DNA]</scope>
    <source>
        <strain evidence="8">CBS 109695</strain>
    </source>
</reference>
<comment type="pathway">
    <text evidence="6">Glycan metabolism; cellulose degradation.</text>
</comment>
<dbReference type="PANTHER" id="PTHR42715">
    <property type="entry name" value="BETA-GLUCOSIDASE"/>
    <property type="match status" value="1"/>
</dbReference>
<dbReference type="InterPro" id="IPR037524">
    <property type="entry name" value="PA14/GLEYA"/>
</dbReference>
<keyword evidence="4 6" id="KW-0378">Hydrolase</keyword>
<accession>A0A166NCD6</accession>
<keyword evidence="6" id="KW-0624">Polysaccharide degradation</keyword>
<dbReference type="UniPathway" id="UPA00696"/>
<dbReference type="PRINTS" id="PR00133">
    <property type="entry name" value="GLHYDRLASE3"/>
</dbReference>
<dbReference type="InterPro" id="IPR013783">
    <property type="entry name" value="Ig-like_fold"/>
</dbReference>
<evidence type="ECO:0000313" key="8">
    <source>
        <dbReference type="EMBL" id="KZP24865.1"/>
    </source>
</evidence>
<feature type="domain" description="PA14" evidence="7">
    <location>
        <begin position="406"/>
        <end position="568"/>
    </location>
</feature>
<dbReference type="EMBL" id="KV417524">
    <property type="protein sequence ID" value="KZP24865.1"/>
    <property type="molecule type" value="Genomic_DNA"/>
</dbReference>
<dbReference type="Gene3D" id="3.20.20.300">
    <property type="entry name" value="Glycoside hydrolase, family 3, N-terminal domain"/>
    <property type="match status" value="1"/>
</dbReference>
<evidence type="ECO:0000256" key="4">
    <source>
        <dbReference type="ARBA" id="ARBA00022801"/>
    </source>
</evidence>
<comment type="catalytic activity">
    <reaction evidence="1 6">
        <text>Hydrolysis of terminal, non-reducing beta-D-glucosyl residues with release of beta-D-glucose.</text>
        <dbReference type="EC" id="3.2.1.21"/>
    </reaction>
</comment>
<proteinExistence type="inferred from homology"/>
<dbReference type="GO" id="GO:0030245">
    <property type="term" value="P:cellulose catabolic process"/>
    <property type="evidence" value="ECO:0007669"/>
    <property type="project" value="UniProtKB-UniPathway"/>
</dbReference>
<dbReference type="InterPro" id="IPR011658">
    <property type="entry name" value="PA14_dom"/>
</dbReference>
<dbReference type="GO" id="GO:0008422">
    <property type="term" value="F:beta-glucosidase activity"/>
    <property type="evidence" value="ECO:0007669"/>
    <property type="project" value="UniProtKB-EC"/>
</dbReference>
<comment type="similarity">
    <text evidence="2 6">Belongs to the glycosyl hydrolase 3 family.</text>
</comment>
<dbReference type="InterPro" id="IPR026891">
    <property type="entry name" value="Fn3-like"/>
</dbReference>
<dbReference type="Pfam" id="PF00933">
    <property type="entry name" value="Glyco_hydro_3"/>
    <property type="match status" value="1"/>
</dbReference>
<dbReference type="STRING" id="436010.A0A166NCD6"/>
<dbReference type="OrthoDB" id="47059at2759"/>
<dbReference type="EC" id="3.2.1.21" evidence="3 6"/>
<dbReference type="InterPro" id="IPR036881">
    <property type="entry name" value="Glyco_hydro_3_C_sf"/>
</dbReference>
<evidence type="ECO:0000256" key="1">
    <source>
        <dbReference type="ARBA" id="ARBA00000448"/>
    </source>
</evidence>
<dbReference type="InterPro" id="IPR050288">
    <property type="entry name" value="Cellulose_deg_GH3"/>
</dbReference>
<gene>
    <name evidence="8" type="ORF">FIBSPDRAFT_918698</name>
</gene>
<dbReference type="PROSITE" id="PS51820">
    <property type="entry name" value="PA14"/>
    <property type="match status" value="1"/>
</dbReference>
<dbReference type="Pfam" id="PF01915">
    <property type="entry name" value="Glyco_hydro_3_C"/>
    <property type="match status" value="1"/>
</dbReference>
<organism evidence="8">
    <name type="scientific">Athelia psychrophila</name>
    <dbReference type="NCBI Taxonomy" id="1759441"/>
    <lineage>
        <taxon>Eukaryota</taxon>
        <taxon>Fungi</taxon>
        <taxon>Dikarya</taxon>
        <taxon>Basidiomycota</taxon>
        <taxon>Agaricomycotina</taxon>
        <taxon>Agaricomycetes</taxon>
        <taxon>Agaricomycetidae</taxon>
        <taxon>Atheliales</taxon>
        <taxon>Atheliaceae</taxon>
        <taxon>Athelia</taxon>
    </lineage>
</organism>
<dbReference type="Gene3D" id="3.40.50.1700">
    <property type="entry name" value="Glycoside hydrolase family 3 C-terminal domain"/>
    <property type="match status" value="1"/>
</dbReference>
<evidence type="ECO:0000256" key="5">
    <source>
        <dbReference type="ARBA" id="ARBA00023295"/>
    </source>
</evidence>
<dbReference type="SUPFAM" id="SSF52279">
    <property type="entry name" value="Beta-D-glucan exohydrolase, C-terminal domain"/>
    <property type="match status" value="1"/>
</dbReference>
<dbReference type="InterPro" id="IPR001764">
    <property type="entry name" value="Glyco_hydro_3_N"/>
</dbReference>
<dbReference type="Pfam" id="PF14310">
    <property type="entry name" value="Fn3-like"/>
    <property type="match status" value="1"/>
</dbReference>
<sequence>MADRSFLDASVPDLVHKLNINEKISLLGAPNWWNTNAVPRLKIPAIRMSDGPNGVRGSSHFISTPAQCIPCATSLAATFDVDLVHKVGEFLAEEAKVKSSVILLAPTCNIQRNPLGGRAFESFSEDPHLSGSLAAAYVNGLQSKGVAAAIKHLVGNDQEHERNGAESVMSARALREIYLYPFMLAQKHAQPWAVMTAYGRIEGIHCSENPMLLQDILRKDWGFDGIVMSDWFGTYGTDEAIKAGLDLEMPGPPRWRTPLLVQHHLSCQKLNMDIIDERVTTLLAFVQKMVRKNPNIVYGDGHEGSRDSPAARELCRKVAADGMVLLKNQGGFLPITSKARKIAVIGPNAKGRVISGGGSAFLKPTYVVTPWEAIQNQAKGVDVQYALGCYAHKYLPTLEENLRTPDGAPGWLCTFYSHDADGNPSTAMGDFVLQDTRVKLNDFLPPGLTPTWTIKLKGTLHFDKTATYELGLTVAGRAKLWVNGKMTIDNWTKQTPGDFFYGQGTIEEKVTLDLSSDNDAEIVVEYTNTPPPNTDDGTSGNAQPGLMRGVRLGGCEKIDPEKAIAEAAALAAQSDVVVYVGGLTPEWESEGFDRPSLQMPGRQDELITALGKANANTVVVLQAGSAVSMPWINDVNGVLQAWYSGNEVGNATADVLFGGVNPSGRLPLTFPVQVEDIPAYPNLFSEGGKIHYREDLLVGYKHYQAKKIKPLFNFGFGLSYTTFSYADVSVTPSKSNDESFAVEVSLTIKNTGSVKGNEAVQLYIQFPDVGVTIPPTQLKGFAKTGDLSPGSSKTVSIALDKYAVSFWDPTRGAWSARAGKYKVLLGGHCEKIEVESTFELARSFYWSGL</sequence>
<evidence type="ECO:0000259" key="7">
    <source>
        <dbReference type="PROSITE" id="PS51820"/>
    </source>
</evidence>
<dbReference type="SUPFAM" id="SSF51445">
    <property type="entry name" value="(Trans)glycosidases"/>
    <property type="match status" value="1"/>
</dbReference>
<name>A0A166NCD6_9AGAM</name>
<dbReference type="FunFam" id="2.60.40.10:FF:000495">
    <property type="entry name" value="Periplasmic beta-glucosidase"/>
    <property type="match status" value="1"/>
</dbReference>
<dbReference type="Gene3D" id="2.60.40.10">
    <property type="entry name" value="Immunoglobulins"/>
    <property type="match status" value="1"/>
</dbReference>
<dbReference type="PROSITE" id="PS00775">
    <property type="entry name" value="GLYCOSYL_HYDROL_F3"/>
    <property type="match status" value="1"/>
</dbReference>
<dbReference type="Gene3D" id="2.60.120.260">
    <property type="entry name" value="Galactose-binding domain-like"/>
    <property type="match status" value="1"/>
</dbReference>
<keyword evidence="5 6" id="KW-0326">Glycosidase</keyword>
<evidence type="ECO:0000256" key="2">
    <source>
        <dbReference type="ARBA" id="ARBA00005336"/>
    </source>
</evidence>
<protein>
    <recommendedName>
        <fullName evidence="3 6">beta-glucosidase</fullName>
        <ecNumber evidence="3 6">3.2.1.21</ecNumber>
    </recommendedName>
</protein>
<dbReference type="InterPro" id="IPR017853">
    <property type="entry name" value="GH"/>
</dbReference>
<dbReference type="InterPro" id="IPR002772">
    <property type="entry name" value="Glyco_hydro_3_C"/>
</dbReference>
<keyword evidence="6" id="KW-0119">Carbohydrate metabolism</keyword>
<dbReference type="AlphaFoldDB" id="A0A166NCD6"/>
<dbReference type="PANTHER" id="PTHR42715:SF27">
    <property type="entry name" value="BETA-GLUCOSIDASE-RELATED"/>
    <property type="match status" value="1"/>
</dbReference>
<evidence type="ECO:0000256" key="3">
    <source>
        <dbReference type="ARBA" id="ARBA00012744"/>
    </source>
</evidence>
<dbReference type="InterPro" id="IPR036962">
    <property type="entry name" value="Glyco_hydro_3_N_sf"/>
</dbReference>